<reference evidence="11 12" key="1">
    <citation type="journal article" date="2019" name="Front. Microbiol.">
        <title>Thermoanaerosceptrum fracticalcis gen. nov. sp. nov., a Novel Fumarate-Fermenting Microorganism From a Deep Fractured Carbonate Aquifer of the US Great Basin.</title>
        <authorList>
            <person name="Hamilton-Brehm S.D."/>
            <person name="Stewart L.E."/>
            <person name="Zavarin M."/>
            <person name="Caldwell M."/>
            <person name="Lawson P.A."/>
            <person name="Onstott T.C."/>
            <person name="Grzymski J."/>
            <person name="Neveux I."/>
            <person name="Lollar B.S."/>
            <person name="Russell C.E."/>
            <person name="Moser D.P."/>
        </authorList>
    </citation>
    <scope>NUCLEOTIDE SEQUENCE [LARGE SCALE GENOMIC DNA]</scope>
    <source>
        <strain evidence="11 12">DRI-13</strain>
    </source>
</reference>
<dbReference type="GO" id="GO:0005524">
    <property type="term" value="F:ATP binding"/>
    <property type="evidence" value="ECO:0007669"/>
    <property type="project" value="UniProtKB-KW"/>
</dbReference>
<dbReference type="NCBIfam" id="TIGR00150">
    <property type="entry name" value="T6A_YjeE"/>
    <property type="match status" value="1"/>
</dbReference>
<keyword evidence="12" id="KW-1185">Reference proteome</keyword>
<keyword evidence="7" id="KW-0547">Nucleotide-binding</keyword>
<dbReference type="GO" id="GO:0005737">
    <property type="term" value="C:cytoplasm"/>
    <property type="evidence" value="ECO:0007669"/>
    <property type="project" value="UniProtKB-SubCell"/>
</dbReference>
<dbReference type="Pfam" id="PF02367">
    <property type="entry name" value="TsaE"/>
    <property type="match status" value="1"/>
</dbReference>
<keyword evidence="5" id="KW-0819">tRNA processing</keyword>
<keyword evidence="8" id="KW-0067">ATP-binding</keyword>
<name>A0A7G6E8H4_THEFR</name>
<evidence type="ECO:0000256" key="8">
    <source>
        <dbReference type="ARBA" id="ARBA00022840"/>
    </source>
</evidence>
<evidence type="ECO:0000256" key="5">
    <source>
        <dbReference type="ARBA" id="ARBA00022694"/>
    </source>
</evidence>
<comment type="subcellular location">
    <subcellularLocation>
        <location evidence="1">Cytoplasm</location>
    </subcellularLocation>
</comment>
<dbReference type="SUPFAM" id="SSF52540">
    <property type="entry name" value="P-loop containing nucleoside triphosphate hydrolases"/>
    <property type="match status" value="1"/>
</dbReference>
<keyword evidence="4" id="KW-0963">Cytoplasm</keyword>
<evidence type="ECO:0000256" key="4">
    <source>
        <dbReference type="ARBA" id="ARBA00022490"/>
    </source>
</evidence>
<evidence type="ECO:0000256" key="7">
    <source>
        <dbReference type="ARBA" id="ARBA00022741"/>
    </source>
</evidence>
<evidence type="ECO:0000256" key="1">
    <source>
        <dbReference type="ARBA" id="ARBA00004496"/>
    </source>
</evidence>
<accession>A0A7G6E8H4</accession>
<dbReference type="InterPro" id="IPR027417">
    <property type="entry name" value="P-loop_NTPase"/>
</dbReference>
<comment type="similarity">
    <text evidence="2">Belongs to the TsaE family.</text>
</comment>
<organism evidence="11 12">
    <name type="scientific">Thermanaerosceptrum fracticalcis</name>
    <dbReference type="NCBI Taxonomy" id="1712410"/>
    <lineage>
        <taxon>Bacteria</taxon>
        <taxon>Bacillati</taxon>
        <taxon>Bacillota</taxon>
        <taxon>Clostridia</taxon>
        <taxon>Eubacteriales</taxon>
        <taxon>Peptococcaceae</taxon>
        <taxon>Thermanaerosceptrum</taxon>
    </lineage>
</organism>
<keyword evidence="6" id="KW-0479">Metal-binding</keyword>
<evidence type="ECO:0000256" key="2">
    <source>
        <dbReference type="ARBA" id="ARBA00007599"/>
    </source>
</evidence>
<dbReference type="Gene3D" id="3.40.50.300">
    <property type="entry name" value="P-loop containing nucleotide triphosphate hydrolases"/>
    <property type="match status" value="1"/>
</dbReference>
<dbReference type="KEGG" id="tfr:BR63_09850"/>
<keyword evidence="9" id="KW-0460">Magnesium</keyword>
<evidence type="ECO:0000256" key="3">
    <source>
        <dbReference type="ARBA" id="ARBA00019010"/>
    </source>
</evidence>
<dbReference type="GO" id="GO:0046872">
    <property type="term" value="F:metal ion binding"/>
    <property type="evidence" value="ECO:0007669"/>
    <property type="project" value="UniProtKB-KW"/>
</dbReference>
<gene>
    <name evidence="11" type="primary">tsaE</name>
    <name evidence="11" type="ORF">BR63_09850</name>
</gene>
<dbReference type="InterPro" id="IPR003442">
    <property type="entry name" value="T6A_TsaE"/>
</dbReference>
<dbReference type="GO" id="GO:0002949">
    <property type="term" value="P:tRNA threonylcarbamoyladenosine modification"/>
    <property type="evidence" value="ECO:0007669"/>
    <property type="project" value="InterPro"/>
</dbReference>
<keyword evidence="11" id="KW-0808">Transferase</keyword>
<protein>
    <recommendedName>
        <fullName evidence="3">tRNA threonylcarbamoyladenosine biosynthesis protein TsaE</fullName>
    </recommendedName>
    <alternativeName>
        <fullName evidence="10">t(6)A37 threonylcarbamoyladenosine biosynthesis protein TsaE</fullName>
    </alternativeName>
</protein>
<evidence type="ECO:0000256" key="10">
    <source>
        <dbReference type="ARBA" id="ARBA00032441"/>
    </source>
</evidence>
<evidence type="ECO:0000256" key="9">
    <source>
        <dbReference type="ARBA" id="ARBA00022842"/>
    </source>
</evidence>
<dbReference type="OrthoDB" id="9815896at2"/>
<dbReference type="AlphaFoldDB" id="A0A7G6E8H4"/>
<dbReference type="EMBL" id="CP045798">
    <property type="protein sequence ID" value="QNB48378.1"/>
    <property type="molecule type" value="Genomic_DNA"/>
</dbReference>
<dbReference type="PANTHER" id="PTHR33540:SF2">
    <property type="entry name" value="TRNA THREONYLCARBAMOYLADENOSINE BIOSYNTHESIS PROTEIN TSAE"/>
    <property type="match status" value="1"/>
</dbReference>
<evidence type="ECO:0000313" key="11">
    <source>
        <dbReference type="EMBL" id="QNB48378.1"/>
    </source>
</evidence>
<evidence type="ECO:0000313" key="12">
    <source>
        <dbReference type="Proteomes" id="UP000515847"/>
    </source>
</evidence>
<evidence type="ECO:0000256" key="6">
    <source>
        <dbReference type="ARBA" id="ARBA00022723"/>
    </source>
</evidence>
<dbReference type="Proteomes" id="UP000515847">
    <property type="component" value="Chromosome"/>
</dbReference>
<dbReference type="PANTHER" id="PTHR33540">
    <property type="entry name" value="TRNA THREONYLCARBAMOYLADENOSINE BIOSYNTHESIS PROTEIN TSAE"/>
    <property type="match status" value="1"/>
</dbReference>
<sequence length="160" mass="17926">MEFDTFSPEETLAIACILGSKLKGGEVIALEGELGAGKTLFVKGLAQGLGVEEPVTSPTFTLIHQYEGEIPLTHFDVYRLPSPESLEELGYEEFFYGPGVTAVEWSDLIRSYLPREYLLISIRRIYQPDKGEGRQIRLEPHGPSIEKLVEEMTEYACARN</sequence>
<proteinExistence type="inferred from homology"/>
<dbReference type="GO" id="GO:0016740">
    <property type="term" value="F:transferase activity"/>
    <property type="evidence" value="ECO:0007669"/>
    <property type="project" value="UniProtKB-KW"/>
</dbReference>